<dbReference type="Gramene" id="mRNA:HanXRQr2_Chr13g0600661">
    <property type="protein sequence ID" value="mRNA:HanXRQr2_Chr13g0600661"/>
    <property type="gene ID" value="HanXRQr2_Chr13g0600661"/>
</dbReference>
<reference evidence="1" key="1">
    <citation type="journal article" date="2017" name="Nature">
        <title>The sunflower genome provides insights into oil metabolism, flowering and Asterid evolution.</title>
        <authorList>
            <person name="Badouin H."/>
            <person name="Gouzy J."/>
            <person name="Grassa C.J."/>
            <person name="Murat F."/>
            <person name="Staton S.E."/>
            <person name="Cottret L."/>
            <person name="Lelandais-Briere C."/>
            <person name="Owens G.L."/>
            <person name="Carrere S."/>
            <person name="Mayjonade B."/>
            <person name="Legrand L."/>
            <person name="Gill N."/>
            <person name="Kane N.C."/>
            <person name="Bowers J.E."/>
            <person name="Hubner S."/>
            <person name="Bellec A."/>
            <person name="Berard A."/>
            <person name="Berges H."/>
            <person name="Blanchet N."/>
            <person name="Boniface M.C."/>
            <person name="Brunel D."/>
            <person name="Catrice O."/>
            <person name="Chaidir N."/>
            <person name="Claudel C."/>
            <person name="Donnadieu C."/>
            <person name="Faraut T."/>
            <person name="Fievet G."/>
            <person name="Helmstetter N."/>
            <person name="King M."/>
            <person name="Knapp S.J."/>
            <person name="Lai Z."/>
            <person name="Le Paslier M.C."/>
            <person name="Lippi Y."/>
            <person name="Lorenzon L."/>
            <person name="Mandel J.R."/>
            <person name="Marage G."/>
            <person name="Marchand G."/>
            <person name="Marquand E."/>
            <person name="Bret-Mestries E."/>
            <person name="Morien E."/>
            <person name="Nambeesan S."/>
            <person name="Nguyen T."/>
            <person name="Pegot-Espagnet P."/>
            <person name="Pouilly N."/>
            <person name="Raftis F."/>
            <person name="Sallet E."/>
            <person name="Schiex T."/>
            <person name="Thomas J."/>
            <person name="Vandecasteele C."/>
            <person name="Vares D."/>
            <person name="Vear F."/>
            <person name="Vautrin S."/>
            <person name="Crespi M."/>
            <person name="Mangin B."/>
            <person name="Burke J.M."/>
            <person name="Salse J."/>
            <person name="Munos S."/>
            <person name="Vincourt P."/>
            <person name="Rieseberg L.H."/>
            <person name="Langlade N.B."/>
        </authorList>
    </citation>
    <scope>NUCLEOTIDE SEQUENCE</scope>
    <source>
        <tissue evidence="1">Leaves</tissue>
    </source>
</reference>
<protein>
    <submittedName>
        <fullName evidence="1">Uncharacterized protein</fullName>
    </submittedName>
</protein>
<organism evidence="1 2">
    <name type="scientific">Helianthus annuus</name>
    <name type="common">Common sunflower</name>
    <dbReference type="NCBI Taxonomy" id="4232"/>
    <lineage>
        <taxon>Eukaryota</taxon>
        <taxon>Viridiplantae</taxon>
        <taxon>Streptophyta</taxon>
        <taxon>Embryophyta</taxon>
        <taxon>Tracheophyta</taxon>
        <taxon>Spermatophyta</taxon>
        <taxon>Magnoliopsida</taxon>
        <taxon>eudicotyledons</taxon>
        <taxon>Gunneridae</taxon>
        <taxon>Pentapetalae</taxon>
        <taxon>asterids</taxon>
        <taxon>campanulids</taxon>
        <taxon>Asterales</taxon>
        <taxon>Asteraceae</taxon>
        <taxon>Asteroideae</taxon>
        <taxon>Heliantheae alliance</taxon>
        <taxon>Heliantheae</taxon>
        <taxon>Helianthus</taxon>
    </lineage>
</organism>
<reference evidence="1" key="2">
    <citation type="submission" date="2020-06" db="EMBL/GenBank/DDBJ databases">
        <title>Helianthus annuus Genome sequencing and assembly Release 2.</title>
        <authorList>
            <person name="Gouzy J."/>
            <person name="Langlade N."/>
            <person name="Munos S."/>
        </authorList>
    </citation>
    <scope>NUCLEOTIDE SEQUENCE</scope>
    <source>
        <tissue evidence="1">Leaves</tissue>
    </source>
</reference>
<sequence>MCCLHSILSLDPLNLKLRKSNFYRPRRQLARDLPIIVVVDPIGTSMHLQL</sequence>
<name>A0A9K3EJV7_HELAN</name>
<accession>A0A9K3EJV7</accession>
<dbReference type="AlphaFoldDB" id="A0A9K3EJV7"/>
<dbReference type="EMBL" id="MNCJ02000328">
    <property type="protein sequence ID" value="KAF5774458.1"/>
    <property type="molecule type" value="Genomic_DNA"/>
</dbReference>
<dbReference type="Proteomes" id="UP000215914">
    <property type="component" value="Unassembled WGS sequence"/>
</dbReference>
<comment type="caution">
    <text evidence="1">The sequence shown here is derived from an EMBL/GenBank/DDBJ whole genome shotgun (WGS) entry which is preliminary data.</text>
</comment>
<proteinExistence type="predicted"/>
<evidence type="ECO:0000313" key="1">
    <source>
        <dbReference type="EMBL" id="KAF5774458.1"/>
    </source>
</evidence>
<evidence type="ECO:0000313" key="2">
    <source>
        <dbReference type="Proteomes" id="UP000215914"/>
    </source>
</evidence>
<keyword evidence="2" id="KW-1185">Reference proteome</keyword>
<gene>
    <name evidence="1" type="ORF">HanXRQr2_Chr13g0600661</name>
</gene>